<dbReference type="InterPro" id="IPR046357">
    <property type="entry name" value="PPIase_dom_sf"/>
</dbReference>
<dbReference type="InterPro" id="IPR050280">
    <property type="entry name" value="OMP_Chaperone_SurA"/>
</dbReference>
<dbReference type="InterPro" id="IPR027304">
    <property type="entry name" value="Trigger_fact/SurA_dom_sf"/>
</dbReference>
<keyword evidence="1 7" id="KW-0732">Signal</keyword>
<dbReference type="InterPro" id="IPR023034">
    <property type="entry name" value="PPIase_SurA"/>
</dbReference>
<dbReference type="SUPFAM" id="SSF54534">
    <property type="entry name" value="FKBP-like"/>
    <property type="match status" value="2"/>
</dbReference>
<evidence type="ECO:0000256" key="7">
    <source>
        <dbReference type="HAMAP-Rule" id="MF_01183"/>
    </source>
</evidence>
<dbReference type="SUPFAM" id="SSF109998">
    <property type="entry name" value="Triger factor/SurA peptide-binding domain-like"/>
    <property type="match status" value="1"/>
</dbReference>
<evidence type="ECO:0000259" key="9">
    <source>
        <dbReference type="PROSITE" id="PS50198"/>
    </source>
</evidence>
<comment type="function">
    <text evidence="7">Chaperone involved in the correct folding and assembly of outer membrane proteins. Recognizes specific patterns of aromatic residues and the orientation of their side chains, which are found more frequently in integral outer membrane proteins. May act in both early periplasmic and late outer membrane-associated steps of protein maturation.</text>
</comment>
<keyword evidence="6 7" id="KW-0413">Isomerase</keyword>
<dbReference type="PANTHER" id="PTHR47637">
    <property type="entry name" value="CHAPERONE SURA"/>
    <property type="match status" value="1"/>
</dbReference>
<proteinExistence type="inferred from homology"/>
<comment type="caution">
    <text evidence="10">The sequence shown here is derived from an EMBL/GenBank/DDBJ whole genome shotgun (WGS) entry which is preliminary data.</text>
</comment>
<gene>
    <name evidence="7" type="primary">surA</name>
    <name evidence="10" type="ORF">PSQ40_12995</name>
</gene>
<feature type="signal peptide" evidence="7">
    <location>
        <begin position="1"/>
        <end position="23"/>
    </location>
</feature>
<feature type="domain" description="PpiC" evidence="9">
    <location>
        <begin position="203"/>
        <end position="304"/>
    </location>
</feature>
<feature type="region of interest" description="Disordered" evidence="8">
    <location>
        <begin position="31"/>
        <end position="50"/>
    </location>
</feature>
<feature type="chain" id="PRO_5044912243" description="Chaperone SurA" evidence="7">
    <location>
        <begin position="24"/>
        <end position="462"/>
    </location>
</feature>
<organism evidence="10 11">
    <name type="scientific">Curvibacter cyanobacteriorum</name>
    <dbReference type="NCBI Taxonomy" id="3026422"/>
    <lineage>
        <taxon>Bacteria</taxon>
        <taxon>Pseudomonadati</taxon>
        <taxon>Pseudomonadota</taxon>
        <taxon>Betaproteobacteria</taxon>
        <taxon>Burkholderiales</taxon>
        <taxon>Comamonadaceae</taxon>
        <taxon>Curvibacter</taxon>
    </lineage>
</organism>
<dbReference type="InterPro" id="IPR023058">
    <property type="entry name" value="PPIase_PpiC_CS"/>
</dbReference>
<reference evidence="10 11" key="1">
    <citation type="submission" date="2023-02" db="EMBL/GenBank/DDBJ databases">
        <title>Bacterial whole genomic sequence of Curvibacter sp. HBC61.</title>
        <authorList>
            <person name="Le V."/>
            <person name="Ko S.-R."/>
            <person name="Ahn C.-Y."/>
            <person name="Oh H.-M."/>
        </authorList>
    </citation>
    <scope>NUCLEOTIDE SEQUENCE [LARGE SCALE GENOMIC DNA]</scope>
    <source>
        <strain evidence="10 11">HBC61</strain>
    </source>
</reference>
<evidence type="ECO:0000256" key="8">
    <source>
        <dbReference type="SAM" id="MobiDB-lite"/>
    </source>
</evidence>
<keyword evidence="2 7" id="KW-0677">Repeat</keyword>
<keyword evidence="5 7" id="KW-0143">Chaperone</keyword>
<keyword evidence="3 7" id="KW-0574">Periplasm</keyword>
<dbReference type="Gene3D" id="1.10.4030.10">
    <property type="entry name" value="Porin chaperone SurA, peptide-binding domain"/>
    <property type="match status" value="1"/>
</dbReference>
<evidence type="ECO:0000313" key="10">
    <source>
        <dbReference type="EMBL" id="MDD0839494.1"/>
    </source>
</evidence>
<dbReference type="Pfam" id="PF09312">
    <property type="entry name" value="SurA_N"/>
    <property type="match status" value="1"/>
</dbReference>
<evidence type="ECO:0000313" key="11">
    <source>
        <dbReference type="Proteomes" id="UP001528673"/>
    </source>
</evidence>
<evidence type="ECO:0000256" key="2">
    <source>
        <dbReference type="ARBA" id="ARBA00022737"/>
    </source>
</evidence>
<evidence type="ECO:0000256" key="3">
    <source>
        <dbReference type="ARBA" id="ARBA00022764"/>
    </source>
</evidence>
<dbReference type="InterPro" id="IPR000297">
    <property type="entry name" value="PPIase_PpiC"/>
</dbReference>
<feature type="domain" description="PpiC" evidence="9">
    <location>
        <begin position="315"/>
        <end position="414"/>
    </location>
</feature>
<dbReference type="GO" id="GO:0003755">
    <property type="term" value="F:peptidyl-prolyl cis-trans isomerase activity"/>
    <property type="evidence" value="ECO:0007669"/>
    <property type="project" value="UniProtKB-EC"/>
</dbReference>
<name>A0ABT5MZK0_9BURK</name>
<dbReference type="Proteomes" id="UP001528673">
    <property type="component" value="Unassembled WGS sequence"/>
</dbReference>
<dbReference type="PROSITE" id="PS01096">
    <property type="entry name" value="PPIC_PPIASE_1"/>
    <property type="match status" value="1"/>
</dbReference>
<protein>
    <recommendedName>
        <fullName evidence="7">Chaperone SurA</fullName>
    </recommendedName>
    <alternativeName>
        <fullName evidence="7">Peptidyl-prolyl cis-trans isomerase SurA</fullName>
        <shortName evidence="7">PPIase SurA</shortName>
        <ecNumber evidence="7">5.2.1.8</ecNumber>
    </alternativeName>
    <alternativeName>
        <fullName evidence="7">Rotamase SurA</fullName>
    </alternativeName>
</protein>
<comment type="domain">
    <text evidence="7">The PPIase activity resides only in the second parvulin domain. The N-terminal region and the C-terminal tail are necessary and sufficient for the chaperone activity of SurA. The PPIase activity is dispensable for SurA to function as a chaperone. The N-terminal region and the C-terminal tail are also required for porin recognition.</text>
</comment>
<comment type="catalytic activity">
    <reaction evidence="7">
        <text>[protein]-peptidylproline (omega=180) = [protein]-peptidylproline (omega=0)</text>
        <dbReference type="Rhea" id="RHEA:16237"/>
        <dbReference type="Rhea" id="RHEA-COMP:10747"/>
        <dbReference type="Rhea" id="RHEA-COMP:10748"/>
        <dbReference type="ChEBI" id="CHEBI:83833"/>
        <dbReference type="ChEBI" id="CHEBI:83834"/>
        <dbReference type="EC" id="5.2.1.8"/>
    </reaction>
</comment>
<keyword evidence="11" id="KW-1185">Reference proteome</keyword>
<dbReference type="PANTHER" id="PTHR47637:SF1">
    <property type="entry name" value="CHAPERONE SURA"/>
    <property type="match status" value="1"/>
</dbReference>
<accession>A0ABT5MZK0</accession>
<evidence type="ECO:0000256" key="5">
    <source>
        <dbReference type="ARBA" id="ARBA00023186"/>
    </source>
</evidence>
<dbReference type="InterPro" id="IPR015391">
    <property type="entry name" value="SurA_N"/>
</dbReference>
<sequence precursor="true">MTIKCVSALALACLTLLSTPSQAQGIRLKNGAQAPSAGRPMGSPSAATQASGPQAADYIVAVVNSEPITNNEVRVRTLRALQQFAQQGVTPPPEAELVSQVLERMISEKAQQQLAIEQGMKVEDSAVDQAFQNIARQNQMSPAELQRRMEADNISVKQMRDDLRNQILLSRLREREVEPRVKVTELEIDQLLLEQTARQSLAQQEINLAQVLIAVPDETSADTVSNLKALAERVAAQARAGIDFATLARDYSNGTDRARGGEMGLRAAELYPELFVLAVQGVPVNGIAGPIRSGAGFHVLKVIDRQSAKPAAMMVPQSRARHILLRTGPKLSEAAAIKLIQGYRQRIVSGGALFADLARDHSQDGSAKQGGDLGWVNPGQFVPEFEEVMNSLEPGQISEPVVSRFGVHLIQLMERREVPMSQRDQRELARNALREKKMEEAYVNWSKEVRDRAYVEMREAPL</sequence>
<evidence type="ECO:0000256" key="4">
    <source>
        <dbReference type="ARBA" id="ARBA00023110"/>
    </source>
</evidence>
<dbReference type="EC" id="5.2.1.8" evidence="7"/>
<dbReference type="Gene3D" id="3.10.50.40">
    <property type="match status" value="2"/>
</dbReference>
<dbReference type="HAMAP" id="MF_01183">
    <property type="entry name" value="Chaperone_SurA"/>
    <property type="match status" value="1"/>
</dbReference>
<dbReference type="RefSeq" id="WP_273951954.1">
    <property type="nucleotide sequence ID" value="NZ_JAQSIP010000005.1"/>
</dbReference>
<evidence type="ECO:0000256" key="6">
    <source>
        <dbReference type="ARBA" id="ARBA00023235"/>
    </source>
</evidence>
<keyword evidence="4 7" id="KW-0697">Rotamase</keyword>
<dbReference type="PROSITE" id="PS50198">
    <property type="entry name" value="PPIC_PPIASE_2"/>
    <property type="match status" value="2"/>
</dbReference>
<evidence type="ECO:0000256" key="1">
    <source>
        <dbReference type="ARBA" id="ARBA00022729"/>
    </source>
</evidence>
<dbReference type="EMBL" id="JAQSIP010000005">
    <property type="protein sequence ID" value="MDD0839494.1"/>
    <property type="molecule type" value="Genomic_DNA"/>
</dbReference>
<comment type="subcellular location">
    <subcellularLocation>
        <location evidence="7">Periplasm</location>
    </subcellularLocation>
    <text evidence="7">Is capable of associating with the outer membrane.</text>
</comment>
<dbReference type="Pfam" id="PF00639">
    <property type="entry name" value="Rotamase"/>
    <property type="match status" value="2"/>
</dbReference>